<dbReference type="Proteomes" id="UP000019114">
    <property type="component" value="Unassembled WGS sequence"/>
</dbReference>
<proteinExistence type="predicted"/>
<reference evidence="2 3" key="1">
    <citation type="submission" date="2013-02" db="EMBL/GenBank/DDBJ databases">
        <title>The Genome Annotation of Plasmodium falciparum NF135/5.C10.</title>
        <authorList>
            <consortium name="The Broad Institute Genome Sequencing Platform"/>
            <consortium name="The Broad Institute Genome Sequencing Center for Infectious Disease"/>
            <person name="Neafsey D."/>
            <person name="Hoffman S."/>
            <person name="Volkman S."/>
            <person name="Rosenthal P."/>
            <person name="Walker B."/>
            <person name="Young S.K."/>
            <person name="Zeng Q."/>
            <person name="Gargeya S."/>
            <person name="Fitzgerald M."/>
            <person name="Haas B."/>
            <person name="Abouelleil A."/>
            <person name="Allen A.W."/>
            <person name="Alvarado L."/>
            <person name="Arachchi H.M."/>
            <person name="Berlin A.M."/>
            <person name="Chapman S.B."/>
            <person name="Gainer-Dewar J."/>
            <person name="Goldberg J."/>
            <person name="Griggs A."/>
            <person name="Gujja S."/>
            <person name="Hansen M."/>
            <person name="Howarth C."/>
            <person name="Imamovic A."/>
            <person name="Ireland A."/>
            <person name="Larimer J."/>
            <person name="McCowan C."/>
            <person name="Murphy C."/>
            <person name="Pearson M."/>
            <person name="Poon T.W."/>
            <person name="Priest M."/>
            <person name="Roberts A."/>
            <person name="Saif S."/>
            <person name="Shea T."/>
            <person name="Sisk P."/>
            <person name="Sykes S."/>
            <person name="Wortman J."/>
            <person name="Nusbaum C."/>
            <person name="Birren B."/>
        </authorList>
    </citation>
    <scope>NUCLEOTIDE SEQUENCE [LARGE SCALE GENOMIC DNA]</scope>
    <source>
        <strain evidence="2 3">NF135/5.C10</strain>
    </source>
</reference>
<dbReference type="EMBL" id="KI926016">
    <property type="protein sequence ID" value="ETW45485.1"/>
    <property type="molecule type" value="Genomic_DNA"/>
</dbReference>
<evidence type="ECO:0000313" key="2">
    <source>
        <dbReference type="EMBL" id="ETW45485.1"/>
    </source>
</evidence>
<gene>
    <name evidence="2" type="ORF">PFNF135_00007</name>
</gene>
<dbReference type="AlphaFoldDB" id="W4IQS6"/>
<evidence type="ECO:0000256" key="1">
    <source>
        <dbReference type="SAM" id="Phobius"/>
    </source>
</evidence>
<organism evidence="2 3">
    <name type="scientific">Plasmodium falciparum NF135/5.C10</name>
    <dbReference type="NCBI Taxonomy" id="1036726"/>
    <lineage>
        <taxon>Eukaryota</taxon>
        <taxon>Sar</taxon>
        <taxon>Alveolata</taxon>
        <taxon>Apicomplexa</taxon>
        <taxon>Aconoidasida</taxon>
        <taxon>Haemosporida</taxon>
        <taxon>Plasmodiidae</taxon>
        <taxon>Plasmodium</taxon>
        <taxon>Plasmodium (Laverania)</taxon>
    </lineage>
</organism>
<evidence type="ECO:0000313" key="3">
    <source>
        <dbReference type="Proteomes" id="UP000019114"/>
    </source>
</evidence>
<keyword evidence="1" id="KW-0472">Membrane</keyword>
<sequence length="86" mass="10440">MEYAISYNIFIIHIIRKYFPRYNYIYNKQQNKTLNKKLNIKITIRLFLKSTSLRKKMNIININYSMSLCGMLGKPLYYILAIIVYF</sequence>
<reference evidence="2 3" key="2">
    <citation type="submission" date="2013-02" db="EMBL/GenBank/DDBJ databases">
        <title>The Genome Sequence of Plasmodium falciparum NF135/5.C10.</title>
        <authorList>
            <consortium name="The Broad Institute Genome Sequencing Platform"/>
            <consortium name="The Broad Institute Genome Sequencing Center for Infectious Disease"/>
            <person name="Neafsey D."/>
            <person name="Cheeseman I."/>
            <person name="Volkman S."/>
            <person name="Adams J."/>
            <person name="Walker B."/>
            <person name="Young S.K."/>
            <person name="Zeng Q."/>
            <person name="Gargeya S."/>
            <person name="Fitzgerald M."/>
            <person name="Haas B."/>
            <person name="Abouelleil A."/>
            <person name="Alvarado L."/>
            <person name="Arachchi H.M."/>
            <person name="Berlin A.M."/>
            <person name="Chapman S.B."/>
            <person name="Dewar J."/>
            <person name="Goldberg J."/>
            <person name="Griggs A."/>
            <person name="Gujja S."/>
            <person name="Hansen M."/>
            <person name="Howarth C."/>
            <person name="Imamovic A."/>
            <person name="Larimer J."/>
            <person name="McCowan C."/>
            <person name="Murphy C."/>
            <person name="Neiman D."/>
            <person name="Pearson M."/>
            <person name="Priest M."/>
            <person name="Roberts A."/>
            <person name="Saif S."/>
            <person name="Shea T."/>
            <person name="Sisk P."/>
            <person name="Sykes S."/>
            <person name="Wortman J."/>
            <person name="Nusbaum C."/>
            <person name="Birren B."/>
        </authorList>
    </citation>
    <scope>NUCLEOTIDE SEQUENCE [LARGE SCALE GENOMIC DNA]</scope>
    <source>
        <strain evidence="2 3">NF135/5.C10</strain>
    </source>
</reference>
<feature type="transmembrane region" description="Helical" evidence="1">
    <location>
        <begin position="64"/>
        <end position="85"/>
    </location>
</feature>
<protein>
    <submittedName>
        <fullName evidence="2">Uncharacterized protein</fullName>
    </submittedName>
</protein>
<keyword evidence="1" id="KW-0812">Transmembrane</keyword>
<accession>W4IQS6</accession>
<name>W4IQS6_PLAFA</name>
<keyword evidence="1" id="KW-1133">Transmembrane helix</keyword>